<evidence type="ECO:0000313" key="3">
    <source>
        <dbReference type="EMBL" id="BDD86905.1"/>
    </source>
</evidence>
<dbReference type="Pfam" id="PF14341">
    <property type="entry name" value="PilX_N"/>
    <property type="match status" value="1"/>
</dbReference>
<accession>A0ABN6M3Y4</accession>
<name>A0ABN6M3Y4_9BACT</name>
<feature type="domain" description="Type 4 fimbrial biogenesis protein PilX N-terminal" evidence="2">
    <location>
        <begin position="13"/>
        <end position="60"/>
    </location>
</feature>
<evidence type="ECO:0000256" key="1">
    <source>
        <dbReference type="SAM" id="Phobius"/>
    </source>
</evidence>
<evidence type="ECO:0000313" key="4">
    <source>
        <dbReference type="Proteomes" id="UP000830055"/>
    </source>
</evidence>
<dbReference type="Proteomes" id="UP000830055">
    <property type="component" value="Chromosome"/>
</dbReference>
<keyword evidence="1" id="KW-0812">Transmembrane</keyword>
<proteinExistence type="predicted"/>
<reference evidence="3 4" key="1">
    <citation type="submission" date="2022-01" db="EMBL/GenBank/DDBJ databases">
        <title>Desulfofustis limnae sp. nov., a novel mesophilic sulfate-reducing bacterium isolated from marsh soil.</title>
        <authorList>
            <person name="Watanabe M."/>
            <person name="Takahashi A."/>
            <person name="Kojima H."/>
            <person name="Fukui M."/>
        </authorList>
    </citation>
    <scope>NUCLEOTIDE SEQUENCE [LARGE SCALE GENOMIC DNA]</scope>
    <source>
        <strain evidence="3 4">PPLL</strain>
    </source>
</reference>
<keyword evidence="1" id="KW-1133">Transmembrane helix</keyword>
<keyword evidence="1" id="KW-0472">Membrane</keyword>
<organism evidence="3 4">
    <name type="scientific">Desulfofustis limnaeus</name>
    <dbReference type="NCBI Taxonomy" id="2740163"/>
    <lineage>
        <taxon>Bacteria</taxon>
        <taxon>Pseudomonadati</taxon>
        <taxon>Thermodesulfobacteriota</taxon>
        <taxon>Desulfobulbia</taxon>
        <taxon>Desulfobulbales</taxon>
        <taxon>Desulfocapsaceae</taxon>
        <taxon>Desulfofustis</taxon>
    </lineage>
</organism>
<feature type="transmembrane region" description="Helical" evidence="1">
    <location>
        <begin position="13"/>
        <end position="34"/>
    </location>
</feature>
<sequence>MNLLTKLAKNQEGFALVIALMILVILSLIGVAGISTSIFEKQIAGNDWSAKRTFYQADGSTELGSELLEYNFSCGPITATAITSRVSVNTPDVFHNDTEPTQPYPDDLVRDFCWPAANCAADSTAERSNMSLFGDLAYAPGSAIQMAAGYEGRGKGAATGGAAYLHEIHAQAKGPKGDEAIVRVQWRHVIGMEDPSGCY</sequence>
<dbReference type="EMBL" id="AP025516">
    <property type="protein sequence ID" value="BDD86905.1"/>
    <property type="molecule type" value="Genomic_DNA"/>
</dbReference>
<keyword evidence="4" id="KW-1185">Reference proteome</keyword>
<protein>
    <recommendedName>
        <fullName evidence="2">Type 4 fimbrial biogenesis protein PilX N-terminal domain-containing protein</fullName>
    </recommendedName>
</protein>
<dbReference type="InterPro" id="IPR025746">
    <property type="entry name" value="PilX_N_dom"/>
</dbReference>
<gene>
    <name evidence="3" type="ORF">DPPLL_12700</name>
</gene>
<dbReference type="RefSeq" id="WP_284153970.1">
    <property type="nucleotide sequence ID" value="NZ_AP025516.1"/>
</dbReference>
<evidence type="ECO:0000259" key="2">
    <source>
        <dbReference type="Pfam" id="PF14341"/>
    </source>
</evidence>